<dbReference type="AlphaFoldDB" id="A0AAU9TLV1"/>
<feature type="domain" description="Ubiquitin-like protease family profile" evidence="5">
    <location>
        <begin position="196"/>
        <end position="311"/>
    </location>
</feature>
<dbReference type="Gene3D" id="3.40.395.10">
    <property type="entry name" value="Adenoviral Proteinase, Chain A"/>
    <property type="match status" value="1"/>
</dbReference>
<organism evidence="6 7">
    <name type="scientific">Euphydryas editha</name>
    <name type="common">Edith's checkerspot</name>
    <dbReference type="NCBI Taxonomy" id="104508"/>
    <lineage>
        <taxon>Eukaryota</taxon>
        <taxon>Metazoa</taxon>
        <taxon>Ecdysozoa</taxon>
        <taxon>Arthropoda</taxon>
        <taxon>Hexapoda</taxon>
        <taxon>Insecta</taxon>
        <taxon>Pterygota</taxon>
        <taxon>Neoptera</taxon>
        <taxon>Endopterygota</taxon>
        <taxon>Lepidoptera</taxon>
        <taxon>Glossata</taxon>
        <taxon>Ditrysia</taxon>
        <taxon>Papilionoidea</taxon>
        <taxon>Nymphalidae</taxon>
        <taxon>Nymphalinae</taxon>
        <taxon>Euphydryas</taxon>
    </lineage>
</organism>
<dbReference type="GO" id="GO:0008234">
    <property type="term" value="F:cysteine-type peptidase activity"/>
    <property type="evidence" value="ECO:0007669"/>
    <property type="project" value="InterPro"/>
</dbReference>
<evidence type="ECO:0000256" key="3">
    <source>
        <dbReference type="ARBA" id="ARBA00022801"/>
    </source>
</evidence>
<name>A0AAU9TLV1_EUPED</name>
<comment type="caution">
    <text evidence="6">The sequence shown here is derived from an EMBL/GenBank/DDBJ whole genome shotgun (WGS) entry which is preliminary data.</text>
</comment>
<dbReference type="Pfam" id="PF02902">
    <property type="entry name" value="Peptidase_C48"/>
    <property type="match status" value="1"/>
</dbReference>
<dbReference type="GO" id="GO:0006508">
    <property type="term" value="P:proteolysis"/>
    <property type="evidence" value="ECO:0007669"/>
    <property type="project" value="UniProtKB-KW"/>
</dbReference>
<evidence type="ECO:0000256" key="2">
    <source>
        <dbReference type="ARBA" id="ARBA00022670"/>
    </source>
</evidence>
<evidence type="ECO:0000256" key="4">
    <source>
        <dbReference type="SAM" id="MobiDB-lite"/>
    </source>
</evidence>
<dbReference type="SUPFAM" id="SSF54001">
    <property type="entry name" value="Cysteine proteinases"/>
    <property type="match status" value="1"/>
</dbReference>
<reference evidence="6" key="1">
    <citation type="submission" date="2022-03" db="EMBL/GenBank/DDBJ databases">
        <authorList>
            <person name="Tunstrom K."/>
        </authorList>
    </citation>
    <scope>NUCLEOTIDE SEQUENCE</scope>
</reference>
<evidence type="ECO:0000259" key="5">
    <source>
        <dbReference type="Pfam" id="PF02902"/>
    </source>
</evidence>
<protein>
    <recommendedName>
        <fullName evidence="5">Ubiquitin-like protease family profile domain-containing protein</fullName>
    </recommendedName>
</protein>
<feature type="region of interest" description="Disordered" evidence="4">
    <location>
        <begin position="24"/>
        <end position="48"/>
    </location>
</feature>
<dbReference type="EMBL" id="CAKOGL010000007">
    <property type="protein sequence ID" value="CAH2088579.1"/>
    <property type="molecule type" value="Genomic_DNA"/>
</dbReference>
<evidence type="ECO:0000313" key="6">
    <source>
        <dbReference type="EMBL" id="CAH2088579.1"/>
    </source>
</evidence>
<evidence type="ECO:0000256" key="1">
    <source>
        <dbReference type="ARBA" id="ARBA00005234"/>
    </source>
</evidence>
<accession>A0AAU9TLV1</accession>
<dbReference type="InterPro" id="IPR003653">
    <property type="entry name" value="Peptidase_C48_C"/>
</dbReference>
<sequence>MNNGSHLRSNCLIGLQNLHKNQDDQLKHSKSQVTSANVEKQKNYGSSNSANISENACNTHVSIQCHLPYEVLFPTAMMKVQFVDGFFFCIPRALLNQGSQTSIITEDVAQVLKIPKKKYKGVISGAGVKESNEHMLNRWVDGQIIDAFASTFMKEWCDATYIPTDSSTMVLGRFSMAPITYKSSIHTCEQEIGKKLLIPYCFESHWRVLLVDIQLEECILLDPRSKSTDMKRVKKAFTTFIYNCSVTSSFRKLKDIDWTVSSGPKERPYQPENDIDNCGIYCMYYLRCVYEKTVFKKTFDPKKIREDIAHQLLSEADNVKERCLYCARIIEASIEIIVCRSC</sequence>
<dbReference type="InterPro" id="IPR038765">
    <property type="entry name" value="Papain-like_cys_pep_sf"/>
</dbReference>
<evidence type="ECO:0000313" key="7">
    <source>
        <dbReference type="Proteomes" id="UP001153954"/>
    </source>
</evidence>
<feature type="compositionally biased region" description="Polar residues" evidence="4">
    <location>
        <begin position="31"/>
        <end position="48"/>
    </location>
</feature>
<gene>
    <name evidence="6" type="ORF">EEDITHA_LOCUS4726</name>
</gene>
<keyword evidence="2" id="KW-0645">Protease</keyword>
<keyword evidence="3" id="KW-0378">Hydrolase</keyword>
<dbReference type="Proteomes" id="UP001153954">
    <property type="component" value="Unassembled WGS sequence"/>
</dbReference>
<proteinExistence type="inferred from homology"/>
<comment type="similarity">
    <text evidence="1">Belongs to the peptidase C48 family.</text>
</comment>
<keyword evidence="7" id="KW-1185">Reference proteome</keyword>